<gene>
    <name evidence="1" type="ORF">HMPREF9418_0618</name>
</gene>
<sequence length="43" mass="5195">MYFRFHLDSFPFVPVRLSSDCTPFTQNRKRLPPIRLYPKPKVV</sequence>
<dbReference type="AlphaFoldDB" id="A0AA36UKU6"/>
<dbReference type="Proteomes" id="UP000004982">
    <property type="component" value="Unassembled WGS sequence"/>
</dbReference>
<comment type="caution">
    <text evidence="1">The sequence shown here is derived from an EMBL/GenBank/DDBJ whole genome shotgun (WGS) entry which is preliminary data.</text>
</comment>
<accession>A0AA36UKU6</accession>
<name>A0AA36UKU6_9NEIS</name>
<reference evidence="1 2" key="1">
    <citation type="submission" date="2011-05" db="EMBL/GenBank/DDBJ databases">
        <authorList>
            <person name="Muzny D."/>
            <person name="Qin X."/>
            <person name="Deng J."/>
            <person name="Jiang H."/>
            <person name="Liu Y."/>
            <person name="Qu J."/>
            <person name="Song X.-Z."/>
            <person name="Zhang L."/>
            <person name="Thornton R."/>
            <person name="Coyle M."/>
            <person name="Francisco L."/>
            <person name="Jackson L."/>
            <person name="Javaid M."/>
            <person name="Korchina V."/>
            <person name="Kovar C."/>
            <person name="Mata R."/>
            <person name="Mathew T."/>
            <person name="Ngo R."/>
            <person name="Nguyen L."/>
            <person name="Nguyen N."/>
            <person name="Okwuonu G."/>
            <person name="Ongeri F."/>
            <person name="Pham C."/>
            <person name="Simmons D."/>
            <person name="Wilczek-Boney K."/>
            <person name="Hale W."/>
            <person name="Jakkamsetti A."/>
            <person name="Pham P."/>
            <person name="Ruth R."/>
            <person name="San Lucas F."/>
            <person name="Warren J."/>
            <person name="Zhang J."/>
            <person name="Zhao Z."/>
            <person name="Zhou C."/>
            <person name="Zhu D."/>
            <person name="Lee S."/>
            <person name="Bess C."/>
            <person name="Blankenburg K."/>
            <person name="Forbes L."/>
            <person name="Fu Q."/>
            <person name="Gubbala S."/>
            <person name="Hirani K."/>
            <person name="Jayaseelan J.C."/>
            <person name="Lara F."/>
            <person name="Munidasa M."/>
            <person name="Palculict T."/>
            <person name="Patil S."/>
            <person name="Pu L.-L."/>
            <person name="Saada N."/>
            <person name="Tang L."/>
            <person name="Weissenberger G."/>
            <person name="Zhu Y."/>
            <person name="Hemphill L."/>
            <person name="Shang Y."/>
            <person name="Youmans B."/>
            <person name="Ayvaz T."/>
            <person name="Ross M."/>
            <person name="Santibanez J."/>
            <person name="Aqrawi P."/>
            <person name="Gross S."/>
            <person name="Joshi V."/>
            <person name="Fowler G."/>
            <person name="Nazareth L."/>
            <person name="Reid J."/>
            <person name="Worley K."/>
            <person name="Petrosino J."/>
            <person name="Highlander S."/>
            <person name="Gibbs R."/>
        </authorList>
    </citation>
    <scope>NUCLEOTIDE SEQUENCE [LARGE SCALE GENOMIC DNA]</scope>
    <source>
        <strain evidence="1 2">ATCC 33926</strain>
    </source>
</reference>
<evidence type="ECO:0000313" key="2">
    <source>
        <dbReference type="Proteomes" id="UP000004982"/>
    </source>
</evidence>
<evidence type="ECO:0000313" key="1">
    <source>
        <dbReference type="EMBL" id="EGQ77887.1"/>
    </source>
</evidence>
<protein>
    <submittedName>
        <fullName evidence="1">Uncharacterized protein</fullName>
    </submittedName>
</protein>
<organism evidence="1 2">
    <name type="scientific">Neisseria macacae ATCC 33926</name>
    <dbReference type="NCBI Taxonomy" id="997348"/>
    <lineage>
        <taxon>Bacteria</taxon>
        <taxon>Pseudomonadati</taxon>
        <taxon>Pseudomonadota</taxon>
        <taxon>Betaproteobacteria</taxon>
        <taxon>Neisseriales</taxon>
        <taxon>Neisseriaceae</taxon>
        <taxon>Neisseria</taxon>
    </lineage>
</organism>
<proteinExistence type="predicted"/>
<dbReference type="EMBL" id="AFQE01000032">
    <property type="protein sequence ID" value="EGQ77887.1"/>
    <property type="molecule type" value="Genomic_DNA"/>
</dbReference>